<feature type="domain" description="C2H2-type" evidence="10">
    <location>
        <begin position="802"/>
        <end position="829"/>
    </location>
</feature>
<feature type="signal peptide" evidence="8">
    <location>
        <begin position="1"/>
        <end position="24"/>
    </location>
</feature>
<feature type="domain" description="C2H2-type" evidence="10">
    <location>
        <begin position="1145"/>
        <end position="1173"/>
    </location>
</feature>
<keyword evidence="6" id="KW-0539">Nucleus</keyword>
<evidence type="ECO:0000256" key="8">
    <source>
        <dbReference type="SAM" id="SignalP"/>
    </source>
</evidence>
<dbReference type="Gene3D" id="3.30.710.10">
    <property type="entry name" value="Potassium Channel Kv1.1, Chain A"/>
    <property type="match status" value="1"/>
</dbReference>
<keyword evidence="4 7" id="KW-0863">Zinc-finger</keyword>
<dbReference type="Gene3D" id="1.10.340.70">
    <property type="match status" value="1"/>
</dbReference>
<evidence type="ECO:0000313" key="11">
    <source>
        <dbReference type="EMBL" id="KAJ1117171.1"/>
    </source>
</evidence>
<dbReference type="Pfam" id="PF13912">
    <property type="entry name" value="zf-C2H2_6"/>
    <property type="match status" value="1"/>
</dbReference>
<dbReference type="PANTHER" id="PTHR16515">
    <property type="entry name" value="PR DOMAIN ZINC FINGER PROTEIN"/>
    <property type="match status" value="1"/>
</dbReference>
<dbReference type="FunFam" id="3.30.160.60:FF:000997">
    <property type="entry name" value="Zinc finger and BTB domain-containing protein 11"/>
    <property type="match status" value="1"/>
</dbReference>
<dbReference type="InterPro" id="IPR036236">
    <property type="entry name" value="Znf_C2H2_sf"/>
</dbReference>
<feature type="domain" description="C2H2-type" evidence="10">
    <location>
        <begin position="1053"/>
        <end position="1082"/>
    </location>
</feature>
<protein>
    <recommendedName>
        <fullName evidence="13">Zinc finger and BTB domain-containing protein 11</fullName>
    </recommendedName>
</protein>
<feature type="domain" description="C2H2-type" evidence="10">
    <location>
        <begin position="938"/>
        <end position="965"/>
    </location>
</feature>
<comment type="caution">
    <text evidence="11">The sequence shown here is derived from an EMBL/GenBank/DDBJ whole genome shotgun (WGS) entry which is preliminary data.</text>
</comment>
<dbReference type="InterPro" id="IPR041588">
    <property type="entry name" value="Integrase_H2C2"/>
</dbReference>
<keyword evidence="2" id="KW-0479">Metal-binding</keyword>
<dbReference type="PROSITE" id="PS00028">
    <property type="entry name" value="ZINC_FINGER_C2H2_1"/>
    <property type="match status" value="12"/>
</dbReference>
<gene>
    <name evidence="11" type="ORF">NDU88_005371</name>
</gene>
<dbReference type="Pfam" id="PF00096">
    <property type="entry name" value="zf-C2H2"/>
    <property type="match status" value="6"/>
</dbReference>
<dbReference type="FunFam" id="3.30.710.10:FF:000070">
    <property type="entry name" value="zinc finger and BTB domain-containing protein 11"/>
    <property type="match status" value="1"/>
</dbReference>
<dbReference type="SUPFAM" id="SSF57667">
    <property type="entry name" value="beta-beta-alpha zinc fingers"/>
    <property type="match status" value="6"/>
</dbReference>
<comment type="subcellular location">
    <subcellularLocation>
        <location evidence="1">Nucleus</location>
    </subcellularLocation>
</comment>
<evidence type="ECO:0000256" key="3">
    <source>
        <dbReference type="ARBA" id="ARBA00022737"/>
    </source>
</evidence>
<dbReference type="Pfam" id="PF17921">
    <property type="entry name" value="Integrase_H2C2"/>
    <property type="match status" value="1"/>
</dbReference>
<feature type="domain" description="C2H2-type" evidence="10">
    <location>
        <begin position="966"/>
        <end position="993"/>
    </location>
</feature>
<dbReference type="SUPFAM" id="SSF54695">
    <property type="entry name" value="POZ domain"/>
    <property type="match status" value="1"/>
</dbReference>
<dbReference type="FunFam" id="3.30.160.60:FF:000633">
    <property type="entry name" value="Zinc finger and BTB domain containing 11"/>
    <property type="match status" value="1"/>
</dbReference>
<evidence type="ECO:0000256" key="4">
    <source>
        <dbReference type="ARBA" id="ARBA00022771"/>
    </source>
</evidence>
<evidence type="ECO:0000259" key="9">
    <source>
        <dbReference type="PROSITE" id="PS50097"/>
    </source>
</evidence>
<dbReference type="Gene3D" id="3.30.160.60">
    <property type="entry name" value="Classic Zinc Finger"/>
    <property type="match status" value="10"/>
</dbReference>
<dbReference type="InterPro" id="IPR050331">
    <property type="entry name" value="Zinc_finger"/>
</dbReference>
<evidence type="ECO:0000313" key="12">
    <source>
        <dbReference type="Proteomes" id="UP001066276"/>
    </source>
</evidence>
<evidence type="ECO:0000259" key="10">
    <source>
        <dbReference type="PROSITE" id="PS50157"/>
    </source>
</evidence>
<dbReference type="InterPro" id="IPR013087">
    <property type="entry name" value="Znf_C2H2_type"/>
</dbReference>
<sequence>MPGPCPRALIPGQFATLILNLVTASLVLSKSREQTKAGGLQTLIGCYDDSEAHTAHEESYLAILRYLTDHKQPYAPGTTGNAKRKIRKAAACYVARGDTLYYQRRLRGRQRFCELEVVLPRERRLSLICAAHRPVSGARHRTRLQTWQHLSQRYWWRGILKEVKDYIKECDKCQEKNDQVLTLSDASSIIEDLGIEVQMCENPYDSDEVSCNPTFILPPASKPTKKRMIAKHEFIFIDSKGSVKKTSSKHSKTILNLLNQQRLANQFCDVTLLIEGEEYKAHKAVLAASSEYFRELFIEKGAVSSHEAVVDLSGFCKSSFLPLLEFAYTSVLTFDFCNMADVALLARHLFMSEVLEICECVHKQMESQQFTVSHKGDPHNTESSKSLLNVNVNEISDFLPEEGAPVFQQNETEARLTPSFRAVMRTKHTTEILGSLEQPSVDCSIQRVSTELNSIKEHHTTVDDSSELCVHPDVHRNGYVSVAVTVSSSHPGLQSHVRRPAEIFGTVDPHLQQSMASSVESDGVPMQSVSELTLTSPTKTNVSSLNSGLHPSVSRMSEIRCSLQSDVQPRLASHIERSVPHRYPNNIEAEMRSNRYVKWHETTDLQPMSNRPSVVNCSAVLPALANDVTIPEESKLSGVRSGNMECVPAPLELLVSNVSIVPEAPFTSVLDISLVGTEPTRVIMGTSSQEKHCRKLNVSSEKMEDDKKIHIEENVRSPEIHTLCSIIDRINVETTRDAYHGRQLFVREAEYEHLEGMQKKQLSRKSNPKSLVQQVAKKLIQRGRKLKLPKRNKMEIKMHAKHKCTDCGLVFQRPYALMLHTLKHEQTKEFKCPLCKKEFQYRASLRAHLIRHSQRSEEHASVVYSRNGPARNSAKSRTKREFICDVCGRTLPKLYSLKIHMLKHTGVKPHACKVCGKSFTYKHGLKMHRTLHEVNKQFKCELCEKSFVTKRSLQEHTSLHTGESKYLCSVCGQSFHRASGLSKHVKKHQPKPDTRRFQCTQCDKCFYEARDLRQHMNKHLGVKPFQCQVCGKCYSWKKDWYSHVKSHSVTDPYRCIVCGKEFFEKALFRRHVKKATHGKKGRAKQNLQHVCEHCGKKFMQLREYRRHINNHEGVKPFECLTCGVAWADARSLKRHVRTHTGERPYVCPVCNDAYIDARTLRKHMTKCHNDYVPCKIVLEKDTLQFHNQGTQVEHAISMLSADVEQYESEIVTEEIDSVSLTGGGAHEAIEAVAGTEECTAVSTLSDQSIMQVVNYVLAQKQGQKVEASDAMEIVEAELIQASDTERVLRQKCKP</sequence>
<evidence type="ECO:0000256" key="7">
    <source>
        <dbReference type="PROSITE-ProRule" id="PRU00042"/>
    </source>
</evidence>
<dbReference type="SMART" id="SM00355">
    <property type="entry name" value="ZnF_C2H2"/>
    <property type="match status" value="12"/>
</dbReference>
<feature type="domain" description="C2H2-type" evidence="10">
    <location>
        <begin position="1025"/>
        <end position="1052"/>
    </location>
</feature>
<feature type="domain" description="C2H2-type" evidence="10">
    <location>
        <begin position="910"/>
        <end position="937"/>
    </location>
</feature>
<evidence type="ECO:0000256" key="6">
    <source>
        <dbReference type="ARBA" id="ARBA00023242"/>
    </source>
</evidence>
<feature type="domain" description="C2H2-type" evidence="10">
    <location>
        <begin position="1117"/>
        <end position="1144"/>
    </location>
</feature>
<organism evidence="11 12">
    <name type="scientific">Pleurodeles waltl</name>
    <name type="common">Iberian ribbed newt</name>
    <dbReference type="NCBI Taxonomy" id="8319"/>
    <lineage>
        <taxon>Eukaryota</taxon>
        <taxon>Metazoa</taxon>
        <taxon>Chordata</taxon>
        <taxon>Craniata</taxon>
        <taxon>Vertebrata</taxon>
        <taxon>Euteleostomi</taxon>
        <taxon>Amphibia</taxon>
        <taxon>Batrachia</taxon>
        <taxon>Caudata</taxon>
        <taxon>Salamandroidea</taxon>
        <taxon>Salamandridae</taxon>
        <taxon>Pleurodelinae</taxon>
        <taxon>Pleurodeles</taxon>
    </lineage>
</organism>
<reference evidence="11" key="1">
    <citation type="journal article" date="2022" name="bioRxiv">
        <title>Sequencing and chromosome-scale assembly of the giantPleurodeles waltlgenome.</title>
        <authorList>
            <person name="Brown T."/>
            <person name="Elewa A."/>
            <person name="Iarovenko S."/>
            <person name="Subramanian E."/>
            <person name="Araus A.J."/>
            <person name="Petzold A."/>
            <person name="Susuki M."/>
            <person name="Suzuki K.-i.T."/>
            <person name="Hayashi T."/>
            <person name="Toyoda A."/>
            <person name="Oliveira C."/>
            <person name="Osipova E."/>
            <person name="Leigh N.D."/>
            <person name="Simon A."/>
            <person name="Yun M.H."/>
        </authorList>
    </citation>
    <scope>NUCLEOTIDE SEQUENCE</scope>
    <source>
        <strain evidence="11">20211129_DDA</strain>
        <tissue evidence="11">Liver</tissue>
    </source>
</reference>
<evidence type="ECO:0000256" key="2">
    <source>
        <dbReference type="ARBA" id="ARBA00022723"/>
    </source>
</evidence>
<keyword evidence="12" id="KW-1185">Reference proteome</keyword>
<keyword evidence="8" id="KW-0732">Signal</keyword>
<dbReference type="PROSITE" id="PS50097">
    <property type="entry name" value="BTB"/>
    <property type="match status" value="1"/>
</dbReference>
<keyword evidence="5" id="KW-0862">Zinc</keyword>
<name>A0AAV7NMB6_PLEWA</name>
<dbReference type="Pfam" id="PF00651">
    <property type="entry name" value="BTB"/>
    <property type="match status" value="1"/>
</dbReference>
<feature type="chain" id="PRO_5043944675" description="Zinc finger and BTB domain-containing protein 11" evidence="8">
    <location>
        <begin position="25"/>
        <end position="1294"/>
    </location>
</feature>
<proteinExistence type="predicted"/>
<dbReference type="Proteomes" id="UP001066276">
    <property type="component" value="Chromosome 8"/>
</dbReference>
<dbReference type="CDD" id="cd18202">
    <property type="entry name" value="BTB_POZ_ZBTB11"/>
    <property type="match status" value="1"/>
</dbReference>
<dbReference type="EMBL" id="JANPWB010000012">
    <property type="protein sequence ID" value="KAJ1117171.1"/>
    <property type="molecule type" value="Genomic_DNA"/>
</dbReference>
<evidence type="ECO:0000256" key="5">
    <source>
        <dbReference type="ARBA" id="ARBA00022833"/>
    </source>
</evidence>
<feature type="domain" description="C2H2-type" evidence="10">
    <location>
        <begin position="830"/>
        <end position="857"/>
    </location>
</feature>
<dbReference type="PROSITE" id="PS50157">
    <property type="entry name" value="ZINC_FINGER_C2H2_2"/>
    <property type="match status" value="12"/>
</dbReference>
<dbReference type="GO" id="GO:0010468">
    <property type="term" value="P:regulation of gene expression"/>
    <property type="evidence" value="ECO:0007669"/>
    <property type="project" value="TreeGrafter"/>
</dbReference>
<evidence type="ECO:0008006" key="13">
    <source>
        <dbReference type="Google" id="ProtNLM"/>
    </source>
</evidence>
<accession>A0AAV7NMB6</accession>
<feature type="domain" description="C2H2-type" evidence="10">
    <location>
        <begin position="882"/>
        <end position="909"/>
    </location>
</feature>
<feature type="domain" description="C2H2-type" evidence="10">
    <location>
        <begin position="997"/>
        <end position="1024"/>
    </location>
</feature>
<feature type="domain" description="BTB" evidence="9">
    <location>
        <begin position="268"/>
        <end position="336"/>
    </location>
</feature>
<dbReference type="FunFam" id="3.30.160.60:FF:001897">
    <property type="entry name" value="Zinc finger and BTB domain containing 11"/>
    <property type="match status" value="1"/>
</dbReference>
<dbReference type="GO" id="GO:0008270">
    <property type="term" value="F:zinc ion binding"/>
    <property type="evidence" value="ECO:0007669"/>
    <property type="project" value="UniProtKB-KW"/>
</dbReference>
<dbReference type="FunFam" id="1.10.340.70:FF:000002">
    <property type="entry name" value="Zinc finger and BTB domain-containing protein 11"/>
    <property type="match status" value="1"/>
</dbReference>
<dbReference type="GO" id="GO:0005634">
    <property type="term" value="C:nucleus"/>
    <property type="evidence" value="ECO:0007669"/>
    <property type="project" value="UniProtKB-SubCell"/>
</dbReference>
<dbReference type="PANTHER" id="PTHR16515:SF49">
    <property type="entry name" value="GASTRULA ZINC FINGER PROTEIN XLCGF49.1-LIKE-RELATED"/>
    <property type="match status" value="1"/>
</dbReference>
<feature type="domain" description="C2H2-type" evidence="10">
    <location>
        <begin position="1089"/>
        <end position="1116"/>
    </location>
</feature>
<keyword evidence="3" id="KW-0677">Repeat</keyword>
<dbReference type="InterPro" id="IPR011333">
    <property type="entry name" value="SKP1/BTB/POZ_sf"/>
</dbReference>
<dbReference type="SMART" id="SM00225">
    <property type="entry name" value="BTB"/>
    <property type="match status" value="1"/>
</dbReference>
<evidence type="ECO:0000256" key="1">
    <source>
        <dbReference type="ARBA" id="ARBA00004123"/>
    </source>
</evidence>
<dbReference type="InterPro" id="IPR000210">
    <property type="entry name" value="BTB/POZ_dom"/>
</dbReference>
<dbReference type="InterPro" id="IPR048060">
    <property type="entry name" value="ZBTB11_BTB_POZ"/>
</dbReference>